<protein>
    <submittedName>
        <fullName evidence="1">Uncharacterized protein</fullName>
    </submittedName>
</protein>
<reference evidence="1 2" key="1">
    <citation type="journal article" date="2011" name="Stand. Genomic Sci.">
        <title>Complete genome of the onion pathogen Enterobacter cloacae EcWSU1.</title>
        <authorList>
            <person name="Humann J.L."/>
            <person name="Wildung M."/>
            <person name="Cheng C.H."/>
            <person name="Lee T."/>
            <person name="Stewart J.E."/>
            <person name="Drew J.C."/>
            <person name="Triplett E.W."/>
            <person name="Main D."/>
            <person name="Schroeder B.K."/>
        </authorList>
    </citation>
    <scope>NUCLEOTIDE SEQUENCE [LARGE SCALE GENOMIC DNA]</scope>
    <source>
        <strain evidence="1 2">EcWSU1</strain>
    </source>
</reference>
<accession>G8LFA1</accession>
<dbReference type="HOGENOM" id="CLU_3288981_0_0_6"/>
<name>G8LFA1_9ENTR</name>
<dbReference type="AlphaFoldDB" id="G8LFA1"/>
<gene>
    <name evidence="1" type="ORF">EcWSU1_02651</name>
</gene>
<dbReference type="EMBL" id="CP002886">
    <property type="protein sequence ID" value="AEW74085.1"/>
    <property type="molecule type" value="Genomic_DNA"/>
</dbReference>
<dbReference type="KEGG" id="eec:EcWSU1_02651"/>
<organism evidence="1 2">
    <name type="scientific">Enterobacter ludwigii</name>
    <dbReference type="NCBI Taxonomy" id="299767"/>
    <lineage>
        <taxon>Bacteria</taxon>
        <taxon>Pseudomonadati</taxon>
        <taxon>Pseudomonadota</taxon>
        <taxon>Gammaproteobacteria</taxon>
        <taxon>Enterobacterales</taxon>
        <taxon>Enterobacteriaceae</taxon>
        <taxon>Enterobacter</taxon>
        <taxon>Enterobacter cloacae complex</taxon>
    </lineage>
</organism>
<evidence type="ECO:0000313" key="2">
    <source>
        <dbReference type="Proteomes" id="UP000007838"/>
    </source>
</evidence>
<evidence type="ECO:0000313" key="1">
    <source>
        <dbReference type="EMBL" id="AEW74085.1"/>
    </source>
</evidence>
<dbReference type="Proteomes" id="UP000007838">
    <property type="component" value="Chromosome"/>
</dbReference>
<proteinExistence type="predicted"/>
<sequence>MQLMFIRNEKWYNNTALSIFIQFESILYFDIDVCSKRVLW</sequence>